<dbReference type="InterPro" id="IPR003776">
    <property type="entry name" value="YcaO-like_dom"/>
</dbReference>
<dbReference type="PANTHER" id="PTHR37809">
    <property type="entry name" value="RIBOSOMAL PROTEIN S12 METHYLTHIOTRANSFERASE ACCESSORY FACTOR YCAO"/>
    <property type="match status" value="1"/>
</dbReference>
<feature type="domain" description="YcaO" evidence="1">
    <location>
        <begin position="66"/>
        <end position="390"/>
    </location>
</feature>
<dbReference type="AlphaFoldDB" id="H1KXH1"/>
<dbReference type="Gene3D" id="3.30.1330.230">
    <property type="match status" value="1"/>
</dbReference>
<evidence type="ECO:0000259" key="1">
    <source>
        <dbReference type="PROSITE" id="PS51664"/>
    </source>
</evidence>
<dbReference type="NCBIfam" id="TIGR00702">
    <property type="entry name" value="YcaO-type kinase domain"/>
    <property type="match status" value="1"/>
</dbReference>
<gene>
    <name evidence="2" type="ORF">MetfoDRAFT_0494</name>
</gene>
<dbReference type="Pfam" id="PF02624">
    <property type="entry name" value="YcaO"/>
    <property type="match status" value="1"/>
</dbReference>
<proteinExistence type="predicted"/>
<dbReference type="NCBIfam" id="TIGR03266">
    <property type="entry name" value="methan_mark_1"/>
    <property type="match status" value="1"/>
</dbReference>
<reference evidence="2 3" key="1">
    <citation type="submission" date="2011-09" db="EMBL/GenBank/DDBJ databases">
        <title>The draft genome of Methanotorris formicicus Mc-S-70.</title>
        <authorList>
            <consortium name="US DOE Joint Genome Institute (JGI-PGF)"/>
            <person name="Lucas S."/>
            <person name="Han J."/>
            <person name="Lapidus A."/>
            <person name="Cheng J.-F."/>
            <person name="Goodwin L."/>
            <person name="Pitluck S."/>
            <person name="Peters L."/>
            <person name="Land M.L."/>
            <person name="Hauser L."/>
            <person name="Sieprawska-Lupa M."/>
            <person name="Takai K."/>
            <person name="Miyazaki J."/>
            <person name="Whitman W."/>
            <person name="Woyke T.J."/>
        </authorList>
    </citation>
    <scope>NUCLEOTIDE SEQUENCE [LARGE SCALE GENOMIC DNA]</scope>
    <source>
        <strain evidence="2 3">Mc-S-70</strain>
    </source>
</reference>
<dbReference type="PROSITE" id="PS51664">
    <property type="entry name" value="YCAO"/>
    <property type="match status" value="1"/>
</dbReference>
<dbReference type="PATRIC" id="fig|647171.4.peg.490"/>
<evidence type="ECO:0000313" key="2">
    <source>
        <dbReference type="EMBL" id="EHP88274.1"/>
    </source>
</evidence>
<evidence type="ECO:0000313" key="3">
    <source>
        <dbReference type="Proteomes" id="UP000003706"/>
    </source>
</evidence>
<name>H1KXH1_9EURY</name>
<dbReference type="STRING" id="647171.MetfoDRAFT_0494"/>
<dbReference type="InterPro" id="IPR017667">
    <property type="entry name" value="Methan_mark_1"/>
</dbReference>
<dbReference type="RefSeq" id="WP_007043938.1">
    <property type="nucleotide sequence ID" value="NZ_AGJL01000009.1"/>
</dbReference>
<sequence length="390" mass="44551">MDEITYTLASYRVCSPEETWKKIEPILKDIGVTRIARIDGLDRVGIPVYSAIRPTAKEGAISVYSGKGATDIQARVSSAMEAIERYSAEMDEKTNVKTTQNPKNPIDVNELILPPNTKPNVDVWVEGYDIINDEFVEVPANAVFHPYEGRRLFRSNTNGLASGNTRDEAIFHGMLEVIERDAWSIAELSRRTYRRVSIEDAKNPLIHELMEKFRKAKINVILKDLTSEVGIPTIAAISDDDVLRDPALLCMGVGCHIHPEIAVLRALTEVAQSRATQIHGAREDTVRGDIVRRVSYERMKRIHKRWFEYKEEISISDIPNNAKLNLKKDMKFVKERLVESGFERVVVVDLKKVNVDVVRVIIPKMEVYCIDRDRISPWVRERIRKIMDKL</sequence>
<organism evidence="2 3">
    <name type="scientific">Methanotorris formicicus Mc-S-70</name>
    <dbReference type="NCBI Taxonomy" id="647171"/>
    <lineage>
        <taxon>Archaea</taxon>
        <taxon>Methanobacteriati</taxon>
        <taxon>Methanobacteriota</taxon>
        <taxon>Methanomada group</taxon>
        <taxon>Methanococci</taxon>
        <taxon>Methanococcales</taxon>
        <taxon>Methanocaldococcaceae</taxon>
        <taxon>Methanotorris</taxon>
    </lineage>
</organism>
<dbReference type="EMBL" id="AGJL01000009">
    <property type="protein sequence ID" value="EHP88274.1"/>
    <property type="molecule type" value="Genomic_DNA"/>
</dbReference>
<dbReference type="Proteomes" id="UP000003706">
    <property type="component" value="Unassembled WGS sequence"/>
</dbReference>
<protein>
    <submittedName>
        <fullName evidence="2">Methanogenesis marker protein 1</fullName>
    </submittedName>
</protein>
<accession>H1KXH1</accession>
<keyword evidence="3" id="KW-1185">Reference proteome</keyword>
<dbReference type="OrthoDB" id="7433at2157"/>
<comment type="caution">
    <text evidence="2">The sequence shown here is derived from an EMBL/GenBank/DDBJ whole genome shotgun (WGS) entry which is preliminary data.</text>
</comment>
<dbReference type="PANTHER" id="PTHR37809:SF1">
    <property type="entry name" value="RIBOSOMAL PROTEIN S12 METHYLTHIOTRANSFERASE ACCESSORY FACTOR YCAO"/>
    <property type="match status" value="1"/>
</dbReference>